<dbReference type="EC" id="3.1.1.31" evidence="5 7"/>
<evidence type="ECO:0000256" key="5">
    <source>
        <dbReference type="ARBA" id="ARBA00013198"/>
    </source>
</evidence>
<evidence type="ECO:0000256" key="1">
    <source>
        <dbReference type="ARBA" id="ARBA00000832"/>
    </source>
</evidence>
<dbReference type="PANTHER" id="PTHR11054">
    <property type="entry name" value="6-PHOSPHOGLUCONOLACTONASE"/>
    <property type="match status" value="1"/>
</dbReference>
<reference evidence="9" key="1">
    <citation type="journal article" date="2014" name="Int. J. Syst. Evol. Microbiol.">
        <title>Complete genome sequence of Corynebacterium casei LMG S-19264T (=DSM 44701T), isolated from a smear-ripened cheese.</title>
        <authorList>
            <consortium name="US DOE Joint Genome Institute (JGI-PGF)"/>
            <person name="Walter F."/>
            <person name="Albersmeier A."/>
            <person name="Kalinowski J."/>
            <person name="Ruckert C."/>
        </authorList>
    </citation>
    <scope>NUCLEOTIDE SEQUENCE</scope>
    <source>
        <strain evidence="9">CGMCC 1.7081</strain>
    </source>
</reference>
<comment type="caution">
    <text evidence="9">The sequence shown here is derived from an EMBL/GenBank/DDBJ whole genome shotgun (WGS) entry which is preliminary data.</text>
</comment>
<proteinExistence type="inferred from homology"/>
<dbReference type="Pfam" id="PF01182">
    <property type="entry name" value="Glucosamine_iso"/>
    <property type="match status" value="1"/>
</dbReference>
<sequence>MKFLEYPDREMLAMDLANQLAGDLKSHLTVAETVAFAVPGGTTPGPIFDALCAADLEWERVHLLPTDERWVAPDHPRSNAGLIRSRLITGRAAVAGFLPLWEPEETPEAALPAIIARVRPELPLSVLLLGMGEDLHVASLFPGAEWLSLALSEDAPAVVVLRPETVPEARISLTAPVLNGALSKHLVLYGEAKRAALERAMTLPPEEAPVQAVLKNTTVHWAD</sequence>
<dbReference type="GO" id="GO:0006098">
    <property type="term" value="P:pentose-phosphate shunt"/>
    <property type="evidence" value="ECO:0007669"/>
    <property type="project" value="UniProtKB-UniPathway"/>
</dbReference>
<dbReference type="InterPro" id="IPR005900">
    <property type="entry name" value="6-phosphogluconolactonase_DevB"/>
</dbReference>
<dbReference type="Gene3D" id="3.40.50.1360">
    <property type="match status" value="1"/>
</dbReference>
<dbReference type="UniPathway" id="UPA00115">
    <property type="reaction ID" value="UER00409"/>
</dbReference>
<dbReference type="GO" id="GO:0005975">
    <property type="term" value="P:carbohydrate metabolic process"/>
    <property type="evidence" value="ECO:0007669"/>
    <property type="project" value="UniProtKB-UniRule"/>
</dbReference>
<gene>
    <name evidence="7 9" type="primary">pgl</name>
    <name evidence="9" type="ORF">GCM10010961_27960</name>
</gene>
<evidence type="ECO:0000313" key="9">
    <source>
        <dbReference type="EMBL" id="GHG94760.1"/>
    </source>
</evidence>
<evidence type="ECO:0000256" key="3">
    <source>
        <dbReference type="ARBA" id="ARBA00004961"/>
    </source>
</evidence>
<evidence type="ECO:0000256" key="7">
    <source>
        <dbReference type="RuleBase" id="RU365095"/>
    </source>
</evidence>
<dbReference type="SUPFAM" id="SSF100950">
    <property type="entry name" value="NagB/RpiA/CoA transferase-like"/>
    <property type="match status" value="1"/>
</dbReference>
<reference evidence="9" key="2">
    <citation type="submission" date="2020-09" db="EMBL/GenBank/DDBJ databases">
        <authorList>
            <person name="Sun Q."/>
            <person name="Zhou Y."/>
        </authorList>
    </citation>
    <scope>NUCLEOTIDE SEQUENCE</scope>
    <source>
        <strain evidence="9">CGMCC 1.7081</strain>
    </source>
</reference>
<dbReference type="PANTHER" id="PTHR11054:SF0">
    <property type="entry name" value="6-PHOSPHOGLUCONOLACTONASE"/>
    <property type="match status" value="1"/>
</dbReference>
<dbReference type="RefSeq" id="WP_028094271.1">
    <property type="nucleotide sequence ID" value="NZ_BNAP01000013.1"/>
</dbReference>
<evidence type="ECO:0000256" key="2">
    <source>
        <dbReference type="ARBA" id="ARBA00002681"/>
    </source>
</evidence>
<dbReference type="Proteomes" id="UP000611500">
    <property type="component" value="Unassembled WGS sequence"/>
</dbReference>
<dbReference type="GO" id="GO:0017057">
    <property type="term" value="F:6-phosphogluconolactonase activity"/>
    <property type="evidence" value="ECO:0007669"/>
    <property type="project" value="UniProtKB-UniRule"/>
</dbReference>
<comment type="function">
    <text evidence="2 7">Hydrolysis of 6-phosphogluconolactone to 6-phosphogluconate.</text>
</comment>
<dbReference type="CDD" id="cd01400">
    <property type="entry name" value="6PGL"/>
    <property type="match status" value="1"/>
</dbReference>
<comment type="pathway">
    <text evidence="3 7">Carbohydrate degradation; pentose phosphate pathway; D-ribulose 5-phosphate from D-glucose 6-phosphate (oxidative stage): step 2/3.</text>
</comment>
<dbReference type="NCBIfam" id="TIGR01198">
    <property type="entry name" value="pgl"/>
    <property type="match status" value="1"/>
</dbReference>
<keyword evidence="7" id="KW-0378">Hydrolase</keyword>
<accession>A0A8J3MDB4</accession>
<dbReference type="InterPro" id="IPR006148">
    <property type="entry name" value="Glc/Gal-6P_isomerase"/>
</dbReference>
<dbReference type="AlphaFoldDB" id="A0A8J3MDB4"/>
<evidence type="ECO:0000259" key="8">
    <source>
        <dbReference type="Pfam" id="PF01182"/>
    </source>
</evidence>
<feature type="domain" description="Glucosamine/galactosamine-6-phosphate isomerase" evidence="8">
    <location>
        <begin position="7"/>
        <end position="221"/>
    </location>
</feature>
<evidence type="ECO:0000256" key="6">
    <source>
        <dbReference type="ARBA" id="ARBA00020337"/>
    </source>
</evidence>
<name>A0A8J3MDB4_9RHOB</name>
<comment type="catalytic activity">
    <reaction evidence="1 7">
        <text>6-phospho-D-glucono-1,5-lactone + H2O = 6-phospho-D-gluconate + H(+)</text>
        <dbReference type="Rhea" id="RHEA:12556"/>
        <dbReference type="ChEBI" id="CHEBI:15377"/>
        <dbReference type="ChEBI" id="CHEBI:15378"/>
        <dbReference type="ChEBI" id="CHEBI:57955"/>
        <dbReference type="ChEBI" id="CHEBI:58759"/>
        <dbReference type="EC" id="3.1.1.31"/>
    </reaction>
</comment>
<organism evidence="9 10">
    <name type="scientific">Pseudodonghicola xiamenensis</name>
    <dbReference type="NCBI Taxonomy" id="337702"/>
    <lineage>
        <taxon>Bacteria</taxon>
        <taxon>Pseudomonadati</taxon>
        <taxon>Pseudomonadota</taxon>
        <taxon>Alphaproteobacteria</taxon>
        <taxon>Rhodobacterales</taxon>
        <taxon>Paracoccaceae</taxon>
        <taxon>Pseudodonghicola</taxon>
    </lineage>
</organism>
<evidence type="ECO:0000256" key="4">
    <source>
        <dbReference type="ARBA" id="ARBA00010662"/>
    </source>
</evidence>
<dbReference type="InterPro" id="IPR039104">
    <property type="entry name" value="6PGL"/>
</dbReference>
<protein>
    <recommendedName>
        <fullName evidence="6 7">6-phosphogluconolactonase</fullName>
        <shortName evidence="7">6PGL</shortName>
        <ecNumber evidence="5 7">3.1.1.31</ecNumber>
    </recommendedName>
</protein>
<evidence type="ECO:0000313" key="10">
    <source>
        <dbReference type="Proteomes" id="UP000611500"/>
    </source>
</evidence>
<comment type="similarity">
    <text evidence="4 7">Belongs to the glucosamine/galactosamine-6-phosphate isomerase family. 6-phosphogluconolactonase subfamily.</text>
</comment>
<keyword evidence="10" id="KW-1185">Reference proteome</keyword>
<dbReference type="EMBL" id="BNAP01000013">
    <property type="protein sequence ID" value="GHG94760.1"/>
    <property type="molecule type" value="Genomic_DNA"/>
</dbReference>
<dbReference type="InterPro" id="IPR037171">
    <property type="entry name" value="NagB/RpiA_transferase-like"/>
</dbReference>